<reference evidence="2" key="1">
    <citation type="journal article" date="2021" name="PeerJ">
        <title>Extensive microbial diversity within the chicken gut microbiome revealed by metagenomics and culture.</title>
        <authorList>
            <person name="Gilroy R."/>
            <person name="Ravi A."/>
            <person name="Getino M."/>
            <person name="Pursley I."/>
            <person name="Horton D.L."/>
            <person name="Alikhan N.F."/>
            <person name="Baker D."/>
            <person name="Gharbi K."/>
            <person name="Hall N."/>
            <person name="Watson M."/>
            <person name="Adriaenssens E.M."/>
            <person name="Foster-Nyarko E."/>
            <person name="Jarju S."/>
            <person name="Secka A."/>
            <person name="Antonio M."/>
            <person name="Oren A."/>
            <person name="Chaudhuri R.R."/>
            <person name="La Ragione R."/>
            <person name="Hildebrand F."/>
            <person name="Pallen M.J."/>
        </authorList>
    </citation>
    <scope>NUCLEOTIDE SEQUENCE</scope>
    <source>
        <strain evidence="2">ChiGjej2B2-7701</strain>
    </source>
</reference>
<feature type="binding site" evidence="1">
    <location>
        <position position="138"/>
    </location>
    <ligand>
        <name>Mn(2+)</name>
        <dbReference type="ChEBI" id="CHEBI:29035"/>
        <label>2</label>
    </ligand>
</feature>
<dbReference type="AlphaFoldDB" id="A0A921IRZ6"/>
<dbReference type="PIRSF" id="PIRSF005962">
    <property type="entry name" value="Pept_M20D_amidohydro"/>
    <property type="match status" value="1"/>
</dbReference>
<dbReference type="NCBIfam" id="TIGR01891">
    <property type="entry name" value="amidohydrolases"/>
    <property type="match status" value="1"/>
</dbReference>
<comment type="cofactor">
    <cofactor evidence="1">
        <name>Mn(2+)</name>
        <dbReference type="ChEBI" id="CHEBI:29035"/>
    </cofactor>
    <text evidence="1">The Mn(2+) ion enhances activity.</text>
</comment>
<feature type="binding site" evidence="1">
    <location>
        <position position="100"/>
    </location>
    <ligand>
        <name>Mn(2+)</name>
        <dbReference type="ChEBI" id="CHEBI:29035"/>
        <label>2</label>
    </ligand>
</feature>
<accession>A0A921IRZ6</accession>
<dbReference type="SUPFAM" id="SSF53187">
    <property type="entry name" value="Zn-dependent exopeptidases"/>
    <property type="match status" value="1"/>
</dbReference>
<evidence type="ECO:0000313" key="2">
    <source>
        <dbReference type="EMBL" id="HJG32012.1"/>
    </source>
</evidence>
<dbReference type="InterPro" id="IPR017439">
    <property type="entry name" value="Amidohydrolase"/>
</dbReference>
<feature type="binding site" evidence="1">
    <location>
        <position position="371"/>
    </location>
    <ligand>
        <name>Mn(2+)</name>
        <dbReference type="ChEBI" id="CHEBI:29035"/>
        <label>2</label>
    </ligand>
</feature>
<dbReference type="InterPro" id="IPR002933">
    <property type="entry name" value="Peptidase_M20"/>
</dbReference>
<dbReference type="GO" id="GO:0046872">
    <property type="term" value="F:metal ion binding"/>
    <property type="evidence" value="ECO:0007669"/>
    <property type="project" value="UniProtKB-KW"/>
</dbReference>
<protein>
    <submittedName>
        <fullName evidence="2">Amidohydrolase</fullName>
    </submittedName>
</protein>
<feature type="binding site" evidence="1">
    <location>
        <position position="164"/>
    </location>
    <ligand>
        <name>Mn(2+)</name>
        <dbReference type="ChEBI" id="CHEBI:29035"/>
        <label>2</label>
    </ligand>
</feature>
<evidence type="ECO:0000256" key="1">
    <source>
        <dbReference type="PIRSR" id="PIRSR005962-1"/>
    </source>
</evidence>
<dbReference type="InterPro" id="IPR036264">
    <property type="entry name" value="Bact_exopeptidase_dim_dom"/>
</dbReference>
<dbReference type="SUPFAM" id="SSF55031">
    <property type="entry name" value="Bacterial exopeptidase dimerisation domain"/>
    <property type="match status" value="1"/>
</dbReference>
<dbReference type="EMBL" id="DYVF01000071">
    <property type="protein sequence ID" value="HJG32012.1"/>
    <property type="molecule type" value="Genomic_DNA"/>
</dbReference>
<name>A0A921IRZ6_9ACTN</name>
<dbReference type="PANTHER" id="PTHR11014:SF63">
    <property type="entry name" value="METALLOPEPTIDASE, PUTATIVE (AFU_ORTHOLOGUE AFUA_6G09600)-RELATED"/>
    <property type="match status" value="1"/>
</dbReference>
<dbReference type="Proteomes" id="UP000746751">
    <property type="component" value="Unassembled WGS sequence"/>
</dbReference>
<proteinExistence type="predicted"/>
<keyword evidence="1" id="KW-0464">Manganese</keyword>
<comment type="caution">
    <text evidence="2">The sequence shown here is derived from an EMBL/GenBank/DDBJ whole genome shotgun (WGS) entry which is preliminary data.</text>
</comment>
<sequence length="396" mass="43086">MLELDTDAALAELVRHRRELHRIPELDFCLPETIAYIERVLEPLSCTVIHPCDGCVCALFDTGSARTVAIRADMDALPIEEATGVPFASAHEGRMHACGHDAHMAMVLTLAGWLDQVVRERPGALPRNVLLVFQPAEETTGGAARVCASGVFERNQVERIFGFHVWPDLPWGSLASRPGPLLARASEVHISIHGQSTHIAKTFGLTVEETHDAALAAARFLVAERWLVRKLGQDEPIVAHFGLLQAGTVCNAVAGEAVLAGSVRVFSDAMFERAKEELARTLDEACSSCGCTYDIDIAEGYPPVTNDGALFERAAIVLPELQRIDEPLLIAEDFAFYQRHIPGVFFLLGVGAPQDEQAACGDLGCATTALHTDTFMFDERVLLEGLSVYRRLVALP</sequence>
<evidence type="ECO:0000313" key="3">
    <source>
        <dbReference type="Proteomes" id="UP000746751"/>
    </source>
</evidence>
<reference evidence="2" key="2">
    <citation type="submission" date="2021-09" db="EMBL/GenBank/DDBJ databases">
        <authorList>
            <person name="Gilroy R."/>
        </authorList>
    </citation>
    <scope>NUCLEOTIDE SEQUENCE</scope>
    <source>
        <strain evidence="2">ChiGjej2B2-7701</strain>
    </source>
</reference>
<dbReference type="Pfam" id="PF01546">
    <property type="entry name" value="Peptidase_M20"/>
    <property type="match status" value="1"/>
</dbReference>
<gene>
    <name evidence="2" type="ORF">K8U80_11575</name>
</gene>
<dbReference type="Gene3D" id="3.30.70.360">
    <property type="match status" value="1"/>
</dbReference>
<feature type="binding site" evidence="1">
    <location>
        <position position="98"/>
    </location>
    <ligand>
        <name>Mn(2+)</name>
        <dbReference type="ChEBI" id="CHEBI:29035"/>
        <label>2</label>
    </ligand>
</feature>
<organism evidence="2 3">
    <name type="scientific">Collinsella ihumii</name>
    <dbReference type="NCBI Taxonomy" id="1720204"/>
    <lineage>
        <taxon>Bacteria</taxon>
        <taxon>Bacillati</taxon>
        <taxon>Actinomycetota</taxon>
        <taxon>Coriobacteriia</taxon>
        <taxon>Coriobacteriales</taxon>
        <taxon>Coriobacteriaceae</taxon>
        <taxon>Collinsella</taxon>
    </lineage>
</organism>
<dbReference type="PANTHER" id="PTHR11014">
    <property type="entry name" value="PEPTIDASE M20 FAMILY MEMBER"/>
    <property type="match status" value="1"/>
</dbReference>
<dbReference type="Gene3D" id="3.40.630.10">
    <property type="entry name" value="Zn peptidases"/>
    <property type="match status" value="1"/>
</dbReference>
<dbReference type="GO" id="GO:0016787">
    <property type="term" value="F:hydrolase activity"/>
    <property type="evidence" value="ECO:0007669"/>
    <property type="project" value="InterPro"/>
</dbReference>
<keyword evidence="1" id="KW-0479">Metal-binding</keyword>